<feature type="transmembrane region" description="Helical" evidence="11">
    <location>
        <begin position="271"/>
        <end position="288"/>
    </location>
</feature>
<dbReference type="Pfam" id="PF00924">
    <property type="entry name" value="MS_channel_2nd"/>
    <property type="match status" value="1"/>
</dbReference>
<feature type="transmembrane region" description="Helical" evidence="11">
    <location>
        <begin position="569"/>
        <end position="592"/>
    </location>
</feature>
<dbReference type="GO" id="GO:0006820">
    <property type="term" value="P:monoatomic anion transport"/>
    <property type="evidence" value="ECO:0007669"/>
    <property type="project" value="TreeGrafter"/>
</dbReference>
<accession>A0A9N7RQZ3</accession>
<feature type="domain" description="Mechanosensitive ion channel MscS" evidence="12">
    <location>
        <begin position="588"/>
        <end position="644"/>
    </location>
</feature>
<evidence type="ECO:0000256" key="5">
    <source>
        <dbReference type="ARBA" id="ARBA00022989"/>
    </source>
</evidence>
<dbReference type="SUPFAM" id="SSF50182">
    <property type="entry name" value="Sm-like ribonucleoproteins"/>
    <property type="match status" value="1"/>
</dbReference>
<feature type="region of interest" description="Disordered" evidence="10">
    <location>
        <begin position="127"/>
        <end position="146"/>
    </location>
</feature>
<keyword evidence="7 9" id="KW-0472">Membrane</keyword>
<feature type="transmembrane region" description="Helical" evidence="11">
    <location>
        <begin position="227"/>
        <end position="250"/>
    </location>
</feature>
<dbReference type="PIRSF" id="PIRSF017209">
    <property type="entry name" value="Memb_At2g17000_prd"/>
    <property type="match status" value="1"/>
</dbReference>
<protein>
    <recommendedName>
        <fullName evidence="9">Mechanosensitive ion channel protein</fullName>
    </recommendedName>
</protein>
<dbReference type="PANTHER" id="PTHR31618:SF20">
    <property type="entry name" value="MECHANOSENSITIVE ION CHANNEL PROTEIN 10"/>
    <property type="match status" value="1"/>
</dbReference>
<dbReference type="PANTHER" id="PTHR31618">
    <property type="entry name" value="MECHANOSENSITIVE ION CHANNEL PROTEIN 5"/>
    <property type="match status" value="1"/>
</dbReference>
<feature type="transmembrane region" description="Helical" evidence="11">
    <location>
        <begin position="537"/>
        <end position="557"/>
    </location>
</feature>
<dbReference type="GO" id="GO:0008381">
    <property type="term" value="F:mechanosensitive monoatomic ion channel activity"/>
    <property type="evidence" value="ECO:0007669"/>
    <property type="project" value="TreeGrafter"/>
</dbReference>
<evidence type="ECO:0000256" key="11">
    <source>
        <dbReference type="SAM" id="Phobius"/>
    </source>
</evidence>
<gene>
    <name evidence="13" type="ORF">SHERM_04649</name>
</gene>
<evidence type="ECO:0000256" key="10">
    <source>
        <dbReference type="SAM" id="MobiDB-lite"/>
    </source>
</evidence>
<evidence type="ECO:0000256" key="1">
    <source>
        <dbReference type="ARBA" id="ARBA00004141"/>
    </source>
</evidence>
<reference evidence="13" key="1">
    <citation type="submission" date="2019-12" db="EMBL/GenBank/DDBJ databases">
        <authorList>
            <person name="Scholes J."/>
        </authorList>
    </citation>
    <scope>NUCLEOTIDE SEQUENCE</scope>
</reference>
<evidence type="ECO:0000256" key="3">
    <source>
        <dbReference type="ARBA" id="ARBA00022448"/>
    </source>
</evidence>
<feature type="region of interest" description="Disordered" evidence="10">
    <location>
        <begin position="1"/>
        <end position="121"/>
    </location>
</feature>
<dbReference type="FunFam" id="2.30.30.60:FF:000003">
    <property type="entry name" value="Predicted mechanosensitive ion channel"/>
    <property type="match status" value="1"/>
</dbReference>
<proteinExistence type="inferred from homology"/>
<keyword evidence="6" id="KW-0406">Ion transport</keyword>
<evidence type="ECO:0000256" key="4">
    <source>
        <dbReference type="ARBA" id="ARBA00022692"/>
    </source>
</evidence>
<comment type="subcellular location">
    <subcellularLocation>
        <location evidence="1">Membrane</location>
        <topology evidence="1">Multi-pass membrane protein</topology>
    </subcellularLocation>
</comment>
<feature type="transmembrane region" description="Helical" evidence="11">
    <location>
        <begin position="187"/>
        <end position="207"/>
    </location>
</feature>
<dbReference type="InterPro" id="IPR023408">
    <property type="entry name" value="MscS_beta-dom_sf"/>
</dbReference>
<dbReference type="Gene3D" id="2.30.30.60">
    <property type="match status" value="1"/>
</dbReference>
<comment type="caution">
    <text evidence="13">The sequence shown here is derived from an EMBL/GenBank/DDBJ whole genome shotgun (WGS) entry which is preliminary data.</text>
</comment>
<name>A0A9N7RQZ3_STRHE</name>
<comment type="similarity">
    <text evidence="2 9">Belongs to the MscS (TC 1.A.23) family.</text>
</comment>
<dbReference type="InterPro" id="IPR006685">
    <property type="entry name" value="MscS_channel_2nd"/>
</dbReference>
<keyword evidence="5 11" id="KW-1133">Transmembrane helix</keyword>
<evidence type="ECO:0000256" key="7">
    <source>
        <dbReference type="ARBA" id="ARBA00023136"/>
    </source>
</evidence>
<evidence type="ECO:0000313" key="14">
    <source>
        <dbReference type="Proteomes" id="UP001153555"/>
    </source>
</evidence>
<dbReference type="EMBL" id="CACSLK010030875">
    <property type="protein sequence ID" value="CAA0838034.1"/>
    <property type="molecule type" value="Genomic_DNA"/>
</dbReference>
<feature type="compositionally biased region" description="Polar residues" evidence="10">
    <location>
        <begin position="127"/>
        <end position="136"/>
    </location>
</feature>
<dbReference type="InterPro" id="IPR010920">
    <property type="entry name" value="LSM_dom_sf"/>
</dbReference>
<dbReference type="OrthoDB" id="544685at2759"/>
<keyword evidence="3" id="KW-0813">Transport</keyword>
<feature type="compositionally biased region" description="Basic residues" evidence="10">
    <location>
        <begin position="83"/>
        <end position="96"/>
    </location>
</feature>
<evidence type="ECO:0000256" key="6">
    <source>
        <dbReference type="ARBA" id="ARBA00023065"/>
    </source>
</evidence>
<evidence type="ECO:0000256" key="2">
    <source>
        <dbReference type="ARBA" id="ARBA00008017"/>
    </source>
</evidence>
<evidence type="ECO:0000313" key="13">
    <source>
        <dbReference type="EMBL" id="CAA0838034.1"/>
    </source>
</evidence>
<dbReference type="GO" id="GO:0050982">
    <property type="term" value="P:detection of mechanical stimulus"/>
    <property type="evidence" value="ECO:0007669"/>
    <property type="project" value="UniProtKB-ARBA"/>
</dbReference>
<keyword evidence="14" id="KW-1185">Reference proteome</keyword>
<evidence type="ECO:0000256" key="9">
    <source>
        <dbReference type="PIRNR" id="PIRNR017209"/>
    </source>
</evidence>
<dbReference type="GO" id="GO:0005886">
    <property type="term" value="C:plasma membrane"/>
    <property type="evidence" value="ECO:0007669"/>
    <property type="project" value="UniProtKB-UniRule"/>
</dbReference>
<dbReference type="AlphaFoldDB" id="A0A9N7RQZ3"/>
<feature type="transmembrane region" description="Helical" evidence="11">
    <location>
        <begin position="300"/>
        <end position="322"/>
    </location>
</feature>
<keyword evidence="4 11" id="KW-0812">Transmembrane</keyword>
<organism evidence="13 14">
    <name type="scientific">Striga hermonthica</name>
    <name type="common">Purple witchweed</name>
    <name type="synonym">Buchnera hermonthica</name>
    <dbReference type="NCBI Taxonomy" id="68872"/>
    <lineage>
        <taxon>Eukaryota</taxon>
        <taxon>Viridiplantae</taxon>
        <taxon>Streptophyta</taxon>
        <taxon>Embryophyta</taxon>
        <taxon>Tracheophyta</taxon>
        <taxon>Spermatophyta</taxon>
        <taxon>Magnoliopsida</taxon>
        <taxon>eudicotyledons</taxon>
        <taxon>Gunneridae</taxon>
        <taxon>Pentapetalae</taxon>
        <taxon>asterids</taxon>
        <taxon>lamiids</taxon>
        <taxon>Lamiales</taxon>
        <taxon>Orobanchaceae</taxon>
        <taxon>Buchnereae</taxon>
        <taxon>Striga</taxon>
    </lineage>
</organism>
<evidence type="ECO:0000259" key="12">
    <source>
        <dbReference type="Pfam" id="PF00924"/>
    </source>
</evidence>
<dbReference type="Proteomes" id="UP001153555">
    <property type="component" value="Unassembled WGS sequence"/>
</dbReference>
<sequence>MAANGAASEQPRGAKMAENQKSSSDVVISMPEQEKDSNFASPDPRKHQNHRLSCDSPSRLSAPLSCPSSEIADISRNPNKPPRIPKSKSLARRKSLSRSVYSKPRSRFGEQSTPIEGDTFENDSLLENQTVSIRNSPDSKVDSDRTLLTSPKTPLISSPGHGPVDEDEKIYMKVSSRKKHKHRKVKAKVLIEWLLLLCVVGFLVISLTVDRLQNLRIWGLRAWRWCVLVLVTFSGLLFTDWFIHFVVLLIELNFLLKKKVLYFVYGLKKSVRVLIWLALVLLTWVLLIREGVEGVVGRAARILDVITWTLTSLLIGASLWLLKTLLLKILASSFHVNTFFDRIQESTFHQYVLLTLSGIPIMKQANLLGESSENAGEFGNVVKNKKEKKEKNVIDIHKLHRMKQEKVSAWTMKMLVDTISTSGLTTLSNAIDESVYGGRNEHMDKEITNEEEAIAAAYHIFRNVAQPGCKYIDELDFSRFMTREEVEVVFPMIDVAETGQIDRKTLTDWVVKVYKGRKALAHALTDTKTAVKQLNKLVSGILIIISIVIWLLLVGIATTKVLVFLSSQLVLAVFVFGNTCKTIFEAIIFVFVMHPFDVGDRCVIDGVQMIVEEMNILTTVFLRYDNEKIYYPNTVLAMKPISNFYRSPDMGDSLEFSIDFKTPLEKIGALKFKIKQYLENNPQHWHPNHSVVVKEIENVNKIKMALFINHTMNFQDFSEKSRRRTSLVLETKKIFEELDIRYDLLPQEIRLVESKK</sequence>
<dbReference type="InterPro" id="IPR016688">
    <property type="entry name" value="MscS-like_plants/fungi"/>
</dbReference>
<evidence type="ECO:0000256" key="8">
    <source>
        <dbReference type="ARBA" id="ARBA00023303"/>
    </source>
</evidence>
<keyword evidence="8" id="KW-0407">Ion channel</keyword>